<dbReference type="NCBIfam" id="TIGR01777">
    <property type="entry name" value="yfcH"/>
    <property type="match status" value="1"/>
</dbReference>
<protein>
    <submittedName>
        <fullName evidence="4">Nucleoside-diphosphate sugar epimerase</fullName>
    </submittedName>
</protein>
<feature type="domain" description="DUF1731" evidence="3">
    <location>
        <begin position="254"/>
        <end position="299"/>
    </location>
</feature>
<dbReference type="Gene3D" id="3.40.50.720">
    <property type="entry name" value="NAD(P)-binding Rossmann-like Domain"/>
    <property type="match status" value="1"/>
</dbReference>
<reference evidence="4 5" key="1">
    <citation type="submission" date="2015-11" db="EMBL/GenBank/DDBJ databases">
        <title>Genomic analysis of 38 Legionella species identifies large and diverse effector repertoires.</title>
        <authorList>
            <person name="Burstein D."/>
            <person name="Amaro F."/>
            <person name="Zusman T."/>
            <person name="Lifshitz Z."/>
            <person name="Cohen O."/>
            <person name="Gilbert J.A."/>
            <person name="Pupko T."/>
            <person name="Shuman H.A."/>
            <person name="Segal G."/>
        </authorList>
    </citation>
    <scope>NUCLEOTIDE SEQUENCE [LARGE SCALE GENOMIC DNA]</scope>
    <source>
        <strain evidence="4 5">ATCC 51914</strain>
    </source>
</reference>
<proteinExistence type="inferred from homology"/>
<evidence type="ECO:0000259" key="3">
    <source>
        <dbReference type="Pfam" id="PF08338"/>
    </source>
</evidence>
<dbReference type="STRING" id="66969.Lwal_0671"/>
<dbReference type="Proteomes" id="UP000054729">
    <property type="component" value="Unassembled WGS sequence"/>
</dbReference>
<comment type="caution">
    <text evidence="4">The sequence shown here is derived from an EMBL/GenBank/DDBJ whole genome shotgun (WGS) entry which is preliminary data.</text>
</comment>
<dbReference type="SUPFAM" id="SSF51735">
    <property type="entry name" value="NAD(P)-binding Rossmann-fold domains"/>
    <property type="match status" value="1"/>
</dbReference>
<sequence length="306" mass="34350">MNILIAGASGFIGTVLVNHLSQSHKITVLGRQLEKLESIFSTDIRLLTWDSLKLDDVKQYELIINLSGSSIGAKRWSPKVKNELIESRTRTNQQLIQWCINHDAKPRFFCANAIGIYGAQEMSTGIFDEKSPLPQSSDDFLQHVGLVWEQSLKNAIDAGIPVTTLRFGVVFKQGEGMLKQLELPFRLGMGSILGGGNQTLSWIYYKDLINAIDFLIEHQEVTGPVNITSPYPVTQKEFAQQFAKALKRPLFLKTPGLVIKILFGEMGDYLLLKGQKVLPGRLNELGFKFTYPKIESVFAEEFKKTN</sequence>
<comment type="similarity">
    <text evidence="1">Belongs to the NAD(P)-dependent epimerase/dehydratase family. SDR39U1 subfamily.</text>
</comment>
<evidence type="ECO:0000313" key="5">
    <source>
        <dbReference type="Proteomes" id="UP000054729"/>
    </source>
</evidence>
<evidence type="ECO:0000313" key="4">
    <source>
        <dbReference type="EMBL" id="KTD82194.1"/>
    </source>
</evidence>
<dbReference type="InterPro" id="IPR001509">
    <property type="entry name" value="Epimerase_deHydtase"/>
</dbReference>
<evidence type="ECO:0000259" key="2">
    <source>
        <dbReference type="Pfam" id="PF01370"/>
    </source>
</evidence>
<dbReference type="PANTHER" id="PTHR11092:SF0">
    <property type="entry name" value="EPIMERASE FAMILY PROTEIN SDR39U1"/>
    <property type="match status" value="1"/>
</dbReference>
<dbReference type="PANTHER" id="PTHR11092">
    <property type="entry name" value="SUGAR NUCLEOTIDE EPIMERASE RELATED"/>
    <property type="match status" value="1"/>
</dbReference>
<feature type="domain" description="NAD-dependent epimerase/dehydratase" evidence="2">
    <location>
        <begin position="3"/>
        <end position="226"/>
    </location>
</feature>
<dbReference type="Pfam" id="PF08338">
    <property type="entry name" value="DUF1731"/>
    <property type="match status" value="1"/>
</dbReference>
<dbReference type="OrthoDB" id="9801773at2"/>
<dbReference type="EMBL" id="LNZB01000015">
    <property type="protein sequence ID" value="KTD82194.1"/>
    <property type="molecule type" value="Genomic_DNA"/>
</dbReference>
<dbReference type="RefSeq" id="WP_058479504.1">
    <property type="nucleotide sequence ID" value="NZ_CAAAIQ010000021.1"/>
</dbReference>
<dbReference type="InterPro" id="IPR010099">
    <property type="entry name" value="SDR39U1"/>
</dbReference>
<organism evidence="4 5">
    <name type="scientific">Legionella waltersii</name>
    <dbReference type="NCBI Taxonomy" id="66969"/>
    <lineage>
        <taxon>Bacteria</taxon>
        <taxon>Pseudomonadati</taxon>
        <taxon>Pseudomonadota</taxon>
        <taxon>Gammaproteobacteria</taxon>
        <taxon>Legionellales</taxon>
        <taxon>Legionellaceae</taxon>
        <taxon>Legionella</taxon>
    </lineage>
</organism>
<dbReference type="AlphaFoldDB" id="A0A0W1ALP0"/>
<dbReference type="PATRIC" id="fig|66969.6.peg.733"/>
<dbReference type="InterPro" id="IPR013549">
    <property type="entry name" value="DUF1731"/>
</dbReference>
<evidence type="ECO:0000256" key="1">
    <source>
        <dbReference type="ARBA" id="ARBA00009353"/>
    </source>
</evidence>
<keyword evidence="5" id="KW-1185">Reference proteome</keyword>
<dbReference type="Pfam" id="PF01370">
    <property type="entry name" value="Epimerase"/>
    <property type="match status" value="1"/>
</dbReference>
<name>A0A0W1ALP0_9GAMM</name>
<dbReference type="InterPro" id="IPR036291">
    <property type="entry name" value="NAD(P)-bd_dom_sf"/>
</dbReference>
<gene>
    <name evidence="4" type="ORF">Lwal_0671</name>
</gene>
<accession>A0A0W1ALP0</accession>